<protein>
    <submittedName>
        <fullName evidence="1">Uncharacterized protein</fullName>
    </submittedName>
</protein>
<evidence type="ECO:0000313" key="1">
    <source>
        <dbReference type="EMBL" id="EJF86862.1"/>
    </source>
</evidence>
<gene>
    <name evidence="1" type="ORF">ME1_01362</name>
</gene>
<dbReference type="AlphaFoldDB" id="J1JPY3"/>
<reference evidence="1 2" key="1">
    <citation type="submission" date="2012-03" db="EMBL/GenBank/DDBJ databases">
        <title>The Genome Sequence of Bartonella vinsonii subsp. arupensis OK-94-513.</title>
        <authorList>
            <consortium name="The Broad Institute Genome Sequencing Platform"/>
            <consortium name="The Broad Institute Genome Sequencing Center for Infectious Disease"/>
            <person name="Feldgarden M."/>
            <person name="Kirby J."/>
            <person name="Kosoy M."/>
            <person name="Birtles R."/>
            <person name="Probert W.S."/>
            <person name="Chiaraviglio L."/>
            <person name="Young S.K."/>
            <person name="Zeng Q."/>
            <person name="Gargeya S."/>
            <person name="Fitzgerald M."/>
            <person name="Haas B."/>
            <person name="Abouelleil A."/>
            <person name="Alvarado L."/>
            <person name="Arachchi H.M."/>
            <person name="Berlin A."/>
            <person name="Chapman S.B."/>
            <person name="Gearin G."/>
            <person name="Goldberg J."/>
            <person name="Griggs A."/>
            <person name="Gujja S."/>
            <person name="Hansen M."/>
            <person name="Heiman D."/>
            <person name="Howarth C."/>
            <person name="Larimer J."/>
            <person name="Lui A."/>
            <person name="MacDonald P.J.P."/>
            <person name="McCowen C."/>
            <person name="Montmayeur A."/>
            <person name="Murphy C."/>
            <person name="Neiman D."/>
            <person name="Pearson M."/>
            <person name="Priest M."/>
            <person name="Roberts A."/>
            <person name="Saif S."/>
            <person name="Shea T."/>
            <person name="Sisk P."/>
            <person name="Stolte C."/>
            <person name="Sykes S."/>
            <person name="Wortman J."/>
            <person name="Nusbaum C."/>
            <person name="Birren B."/>
        </authorList>
    </citation>
    <scope>NUCLEOTIDE SEQUENCE [LARGE SCALE GENOMIC DNA]</scope>
    <source>
        <strain evidence="1 2">OK-94-513</strain>
    </source>
</reference>
<accession>J1JPY3</accession>
<organism evidence="1 2">
    <name type="scientific">Bartonella vinsonii subsp. arupensis OK-94-513</name>
    <dbReference type="NCBI Taxonomy" id="1094562"/>
    <lineage>
        <taxon>Bacteria</taxon>
        <taxon>Pseudomonadati</taxon>
        <taxon>Pseudomonadota</taxon>
        <taxon>Alphaproteobacteria</taxon>
        <taxon>Hyphomicrobiales</taxon>
        <taxon>Bartonellaceae</taxon>
        <taxon>Bartonella</taxon>
    </lineage>
</organism>
<evidence type="ECO:0000313" key="2">
    <source>
        <dbReference type="Proteomes" id="UP000002304"/>
    </source>
</evidence>
<sequence length="59" mass="6463">TTTGEISITLSFNLNPIHGEIAIRNKVKIIPTVDFTQLMETALSVIMTFLNNDVTSAKV</sequence>
<dbReference type="Proteomes" id="UP000002304">
    <property type="component" value="Unassembled WGS sequence"/>
</dbReference>
<name>J1JPY3_BARVI</name>
<dbReference type="HOGENOM" id="CLU_2946899_0_0_5"/>
<dbReference type="EMBL" id="AILZ01000035">
    <property type="protein sequence ID" value="EJF86862.1"/>
    <property type="molecule type" value="Genomic_DNA"/>
</dbReference>
<dbReference type="STRING" id="1094562.ME1_01362"/>
<comment type="caution">
    <text evidence="1">The sequence shown here is derived from an EMBL/GenBank/DDBJ whole genome shotgun (WGS) entry which is preliminary data.</text>
</comment>
<feature type="non-terminal residue" evidence="1">
    <location>
        <position position="1"/>
    </location>
</feature>
<proteinExistence type="predicted"/>